<dbReference type="EMBL" id="JABEQK010000001">
    <property type="protein sequence ID" value="MBB2203591.1"/>
    <property type="molecule type" value="Genomic_DNA"/>
</dbReference>
<accession>A0A7W4PR75</accession>
<feature type="transmembrane region" description="Helical" evidence="2">
    <location>
        <begin position="7"/>
        <end position="26"/>
    </location>
</feature>
<dbReference type="RefSeq" id="WP_182947223.1">
    <property type="nucleotide sequence ID" value="NZ_JABEQK010000001.1"/>
</dbReference>
<feature type="domain" description="DUF6468" evidence="3">
    <location>
        <begin position="34"/>
        <end position="107"/>
    </location>
</feature>
<evidence type="ECO:0000256" key="2">
    <source>
        <dbReference type="SAM" id="Phobius"/>
    </source>
</evidence>
<keyword evidence="2" id="KW-1133">Transmembrane helix</keyword>
<evidence type="ECO:0000313" key="4">
    <source>
        <dbReference type="EMBL" id="MBB2203591.1"/>
    </source>
</evidence>
<evidence type="ECO:0000313" key="5">
    <source>
        <dbReference type="Proteomes" id="UP000540556"/>
    </source>
</evidence>
<evidence type="ECO:0000259" key="3">
    <source>
        <dbReference type="Pfam" id="PF20072"/>
    </source>
</evidence>
<reference evidence="4 5" key="1">
    <citation type="submission" date="2020-04" db="EMBL/GenBank/DDBJ databases">
        <title>Description of novel Gluconacetobacter.</title>
        <authorList>
            <person name="Sombolestani A."/>
        </authorList>
    </citation>
    <scope>NUCLEOTIDE SEQUENCE [LARGE SCALE GENOMIC DNA]</scope>
    <source>
        <strain evidence="4 5">LMG 27800</strain>
    </source>
</reference>
<dbReference type="InterPro" id="IPR045531">
    <property type="entry name" value="DUF6468"/>
</dbReference>
<keyword evidence="5" id="KW-1185">Reference proteome</keyword>
<sequence length="249" mass="27224">MLTQIQVIIEIVLSLFLLMGIVYSFYLSRILSNLKHDRASLIGLVDKLEASVKSAEEGVEKLRIAGEVSGRPLSRIIELARITGTELDTVVDKADAMAHRLESLTMKALPHERKLQRLLEEAEEVGIEATPHTASPELPAEPTTMETPPIDPTAHTEPQQPDVAPSLADARETEKPTPADHSAGGEPLAWAPDKKEAIAPPAARKRQPPDAKAPPTGQNQPKDSSNQILLSDGQKSRRLKRLEKTFLGR</sequence>
<dbReference type="Pfam" id="PF20072">
    <property type="entry name" value="DUF6468"/>
    <property type="match status" value="1"/>
</dbReference>
<name>A0A7W4PR75_9PROT</name>
<comment type="caution">
    <text evidence="4">The sequence shown here is derived from an EMBL/GenBank/DDBJ whole genome shotgun (WGS) entry which is preliminary data.</text>
</comment>
<proteinExistence type="predicted"/>
<keyword evidence="2" id="KW-0472">Membrane</keyword>
<feature type="region of interest" description="Disordered" evidence="1">
    <location>
        <begin position="126"/>
        <end position="249"/>
    </location>
</feature>
<dbReference type="Proteomes" id="UP000540556">
    <property type="component" value="Unassembled WGS sequence"/>
</dbReference>
<protein>
    <recommendedName>
        <fullName evidence="3">DUF6468 domain-containing protein</fullName>
    </recommendedName>
</protein>
<keyword evidence="2" id="KW-0812">Transmembrane</keyword>
<organism evidence="4 5">
    <name type="scientific">Gluconacetobacter takamatsuzukensis</name>
    <dbReference type="NCBI Taxonomy" id="1286190"/>
    <lineage>
        <taxon>Bacteria</taxon>
        <taxon>Pseudomonadati</taxon>
        <taxon>Pseudomonadota</taxon>
        <taxon>Alphaproteobacteria</taxon>
        <taxon>Acetobacterales</taxon>
        <taxon>Acetobacteraceae</taxon>
        <taxon>Gluconacetobacter</taxon>
    </lineage>
</organism>
<gene>
    <name evidence="4" type="ORF">HLH27_00970</name>
</gene>
<feature type="compositionally biased region" description="Polar residues" evidence="1">
    <location>
        <begin position="216"/>
        <end position="229"/>
    </location>
</feature>
<dbReference type="AlphaFoldDB" id="A0A7W4PR75"/>
<evidence type="ECO:0000256" key="1">
    <source>
        <dbReference type="SAM" id="MobiDB-lite"/>
    </source>
</evidence>
<feature type="compositionally biased region" description="Basic and acidic residues" evidence="1">
    <location>
        <begin position="169"/>
        <end position="178"/>
    </location>
</feature>